<reference evidence="2 3" key="1">
    <citation type="submission" date="2020-11" db="EMBL/GenBank/DDBJ databases">
        <authorList>
            <person name="Peeters C."/>
        </authorList>
    </citation>
    <scope>NUCLEOTIDE SEQUENCE [LARGE SCALE GENOMIC DNA]</scope>
    <source>
        <strain evidence="2 3">LMG 7974</strain>
    </source>
</reference>
<dbReference type="InterPro" id="IPR018756">
    <property type="entry name" value="DUF2314"/>
</dbReference>
<gene>
    <name evidence="2" type="ORF">LMG7974_00517</name>
</gene>
<name>A0ABM8Q4C9_9BACT</name>
<feature type="domain" description="DUF2314" evidence="1">
    <location>
        <begin position="2"/>
        <end position="42"/>
    </location>
</feature>
<comment type="caution">
    <text evidence="2">The sequence shown here is derived from an EMBL/GenBank/DDBJ whole genome shotgun (WGS) entry which is preliminary data.</text>
</comment>
<evidence type="ECO:0000313" key="3">
    <source>
        <dbReference type="Proteomes" id="UP000789803"/>
    </source>
</evidence>
<evidence type="ECO:0000313" key="2">
    <source>
        <dbReference type="EMBL" id="CAD7287637.1"/>
    </source>
</evidence>
<dbReference type="EMBL" id="CAJHOF010000004">
    <property type="protein sequence ID" value="CAD7287637.1"/>
    <property type="molecule type" value="Genomic_DNA"/>
</dbReference>
<dbReference type="Proteomes" id="UP000789803">
    <property type="component" value="Unassembled WGS sequence"/>
</dbReference>
<accession>A0ABM8Q4C9</accession>
<dbReference type="Pfam" id="PF10077">
    <property type="entry name" value="DUF2314"/>
    <property type="match status" value="1"/>
</dbReference>
<protein>
    <recommendedName>
        <fullName evidence="1">DUF2314 domain-containing protein</fullName>
    </recommendedName>
</protein>
<sequence>MIDFDGEFITGTLVNEPNELTNIKNGDSIKVRIGEISDWMFAC</sequence>
<evidence type="ECO:0000259" key="1">
    <source>
        <dbReference type="Pfam" id="PF10077"/>
    </source>
</evidence>
<organism evidence="2 3">
    <name type="scientific">Campylobacter majalis</name>
    <dbReference type="NCBI Taxonomy" id="2790656"/>
    <lineage>
        <taxon>Bacteria</taxon>
        <taxon>Pseudomonadati</taxon>
        <taxon>Campylobacterota</taxon>
        <taxon>Epsilonproteobacteria</taxon>
        <taxon>Campylobacterales</taxon>
        <taxon>Campylobacteraceae</taxon>
        <taxon>Campylobacter</taxon>
    </lineage>
</organism>
<keyword evidence="3" id="KW-1185">Reference proteome</keyword>
<proteinExistence type="predicted"/>